<keyword evidence="3" id="KW-1185">Reference proteome</keyword>
<evidence type="ECO:0000256" key="1">
    <source>
        <dbReference type="SAM" id="MobiDB-lite"/>
    </source>
</evidence>
<dbReference type="GeneID" id="31015543"/>
<evidence type="ECO:0000313" key="2">
    <source>
        <dbReference type="EMBL" id="OJD32437.1"/>
    </source>
</evidence>
<dbReference type="EMBL" id="MNUE01000038">
    <property type="protein sequence ID" value="OJD32437.1"/>
    <property type="molecule type" value="Genomic_DNA"/>
</dbReference>
<proteinExistence type="predicted"/>
<feature type="region of interest" description="Disordered" evidence="1">
    <location>
        <begin position="309"/>
        <end position="348"/>
    </location>
</feature>
<protein>
    <submittedName>
        <fullName evidence="2">Uncharacterized protein</fullName>
    </submittedName>
</protein>
<accession>A0A1J9RYA5</accession>
<organism evidence="2 3">
    <name type="scientific">Diplodia corticola</name>
    <dbReference type="NCBI Taxonomy" id="236234"/>
    <lineage>
        <taxon>Eukaryota</taxon>
        <taxon>Fungi</taxon>
        <taxon>Dikarya</taxon>
        <taxon>Ascomycota</taxon>
        <taxon>Pezizomycotina</taxon>
        <taxon>Dothideomycetes</taxon>
        <taxon>Dothideomycetes incertae sedis</taxon>
        <taxon>Botryosphaeriales</taxon>
        <taxon>Botryosphaeriaceae</taxon>
        <taxon>Diplodia</taxon>
    </lineage>
</organism>
<reference evidence="2 3" key="1">
    <citation type="submission" date="2016-10" db="EMBL/GenBank/DDBJ databases">
        <title>Proteomics and genomics reveal pathogen-plant mechanisms compatible with a hemibiotrophic lifestyle of Diplodia corticola.</title>
        <authorList>
            <person name="Fernandes I."/>
            <person name="De Jonge R."/>
            <person name="Van De Peer Y."/>
            <person name="Devreese B."/>
            <person name="Alves A."/>
            <person name="Esteves A.C."/>
        </authorList>
    </citation>
    <scope>NUCLEOTIDE SEQUENCE [LARGE SCALE GENOMIC DNA]</scope>
    <source>
        <strain evidence="2 3">CBS 112549</strain>
    </source>
</reference>
<feature type="compositionally biased region" description="Low complexity" evidence="1">
    <location>
        <begin position="1"/>
        <end position="15"/>
    </location>
</feature>
<dbReference type="RefSeq" id="XP_020128697.1">
    <property type="nucleotide sequence ID" value="XM_020275282.1"/>
</dbReference>
<comment type="caution">
    <text evidence="2">The sequence shown here is derived from an EMBL/GenBank/DDBJ whole genome shotgun (WGS) entry which is preliminary data.</text>
</comment>
<evidence type="ECO:0000313" key="3">
    <source>
        <dbReference type="Proteomes" id="UP000183809"/>
    </source>
</evidence>
<gene>
    <name evidence="2" type="ORF">BKCO1_380007</name>
</gene>
<dbReference type="AlphaFoldDB" id="A0A1J9RYA5"/>
<name>A0A1J9RYA5_9PEZI</name>
<feature type="compositionally biased region" description="Polar residues" evidence="1">
    <location>
        <begin position="118"/>
        <end position="129"/>
    </location>
</feature>
<dbReference type="Proteomes" id="UP000183809">
    <property type="component" value="Unassembled WGS sequence"/>
</dbReference>
<sequence length="348" mass="36777">MSRNNSSNTSSSSKKGSGRKPDFAAIGDRRRQHSLLSGADAGNLAPAEGMEGVTLMSQDAPRPCPPPSHPPANQQGQGSPADALARSVITEGSANRQTYLAPGIGGPPVTVPAPATASQQELATPTGQPSADWMDSGLPMAQRAQAFQAWQAEQAATWQAWREAGAPPCPQCNGAHAPPHRDEEEKKSFSARKTTGRKVLKSFQAQQRKAETKASAPTKKGNVCPMCAHPHSGECSTPKCRQCHGYHGSRLTCFEAAAKRQQAGLPPVAPAQPTAASDQLMFRDAFREVHRTGSQAGLAAMTNMFVTTMEAHGSSSKSSAPVRGKRKQRDDDDDEGKGKGKKSRGPDP</sequence>
<feature type="region of interest" description="Disordered" evidence="1">
    <location>
        <begin position="171"/>
        <end position="196"/>
    </location>
</feature>
<feature type="region of interest" description="Disordered" evidence="1">
    <location>
        <begin position="1"/>
        <end position="129"/>
    </location>
</feature>
<feature type="compositionally biased region" description="Basic and acidic residues" evidence="1">
    <location>
        <begin position="179"/>
        <end position="188"/>
    </location>
</feature>
<feature type="compositionally biased region" description="Basic residues" evidence="1">
    <location>
        <begin position="339"/>
        <end position="348"/>
    </location>
</feature>